<comment type="catalytic activity">
    <reaction evidence="1 12">
        <text>a long-chain primary fatty alcohol + O2 = a long-chain fatty aldehyde + H2O2</text>
        <dbReference type="Rhea" id="RHEA:22756"/>
        <dbReference type="ChEBI" id="CHEBI:15379"/>
        <dbReference type="ChEBI" id="CHEBI:16240"/>
        <dbReference type="ChEBI" id="CHEBI:17176"/>
        <dbReference type="ChEBI" id="CHEBI:77396"/>
        <dbReference type="EC" id="1.1.3.20"/>
    </reaction>
</comment>
<evidence type="ECO:0000313" key="19">
    <source>
        <dbReference type="Proteomes" id="UP000799764"/>
    </source>
</evidence>
<evidence type="ECO:0000256" key="4">
    <source>
        <dbReference type="ARBA" id="ARBA00010790"/>
    </source>
</evidence>
<evidence type="ECO:0000256" key="3">
    <source>
        <dbReference type="ARBA" id="ARBA00004370"/>
    </source>
</evidence>
<evidence type="ECO:0000256" key="1">
    <source>
        <dbReference type="ARBA" id="ARBA00000920"/>
    </source>
</evidence>
<keyword evidence="19" id="KW-1185">Reference proteome</keyword>
<dbReference type="PANTHER" id="PTHR46056:SF12">
    <property type="entry name" value="LONG-CHAIN-ALCOHOL OXIDASE"/>
    <property type="match status" value="1"/>
</dbReference>
<comment type="subcellular location">
    <subcellularLocation>
        <location evidence="3">Membrane</location>
    </subcellularLocation>
</comment>
<gene>
    <name evidence="18" type="ORF">P171DRAFT_486637</name>
</gene>
<keyword evidence="10 12" id="KW-0560">Oxidoreductase</keyword>
<dbReference type="Pfam" id="PF00732">
    <property type="entry name" value="GMC_oxred_N"/>
    <property type="match status" value="1"/>
</dbReference>
<comment type="function">
    <text evidence="2">Long-chain fatty alcohol oxidase involved in the omega-oxidation pathway of lipid degradation.</text>
</comment>
<dbReference type="GO" id="GO:0050660">
    <property type="term" value="F:flavin adenine dinucleotide binding"/>
    <property type="evidence" value="ECO:0007669"/>
    <property type="project" value="InterPro"/>
</dbReference>
<dbReference type="PIRSF" id="PIRSF028937">
    <property type="entry name" value="Lg_Ch_AO"/>
    <property type="match status" value="1"/>
</dbReference>
<keyword evidence="7" id="KW-0812">Transmembrane</keyword>
<dbReference type="Proteomes" id="UP000799764">
    <property type="component" value="Unassembled WGS sequence"/>
</dbReference>
<evidence type="ECO:0000256" key="14">
    <source>
        <dbReference type="SAM" id="MobiDB-lite"/>
    </source>
</evidence>
<protein>
    <recommendedName>
        <fullName evidence="5 12">Long-chain-alcohol oxidase</fullName>
        <ecNumber evidence="5 12">1.1.3.20</ecNumber>
    </recommendedName>
</protein>
<evidence type="ECO:0000256" key="11">
    <source>
        <dbReference type="ARBA" id="ARBA00023136"/>
    </source>
</evidence>
<proteinExistence type="inferred from homology"/>
<dbReference type="Pfam" id="PF00890">
    <property type="entry name" value="FAD_binding_2"/>
    <property type="match status" value="1"/>
</dbReference>
<dbReference type="SUPFAM" id="SSF51905">
    <property type="entry name" value="FAD/NAD(P)-binding domain"/>
    <property type="match status" value="1"/>
</dbReference>
<comment type="similarity">
    <text evidence="4 12">Belongs to the GMC oxidoreductase family.</text>
</comment>
<evidence type="ECO:0000313" key="18">
    <source>
        <dbReference type="EMBL" id="KAF2442651.1"/>
    </source>
</evidence>
<evidence type="ECO:0000256" key="10">
    <source>
        <dbReference type="ARBA" id="ARBA00023002"/>
    </source>
</evidence>
<evidence type="ECO:0000256" key="8">
    <source>
        <dbReference type="ARBA" id="ARBA00022827"/>
    </source>
</evidence>
<dbReference type="InterPro" id="IPR003953">
    <property type="entry name" value="FAD-dep_OxRdtase_2_FAD-bd"/>
</dbReference>
<feature type="domain" description="FAD-dependent oxidoreductase 2 FAD-binding" evidence="16">
    <location>
        <begin position="224"/>
        <end position="255"/>
    </location>
</feature>
<evidence type="ECO:0000256" key="9">
    <source>
        <dbReference type="ARBA" id="ARBA00022989"/>
    </source>
</evidence>
<dbReference type="GO" id="GO:0046577">
    <property type="term" value="F:long-chain-alcohol oxidase activity"/>
    <property type="evidence" value="ECO:0007669"/>
    <property type="project" value="UniProtKB-EC"/>
</dbReference>
<dbReference type="EMBL" id="MU001503">
    <property type="protein sequence ID" value="KAF2442651.1"/>
    <property type="molecule type" value="Genomic_DNA"/>
</dbReference>
<dbReference type="Pfam" id="PF05199">
    <property type="entry name" value="GMC_oxred_C"/>
    <property type="match status" value="1"/>
</dbReference>
<dbReference type="PANTHER" id="PTHR46056">
    <property type="entry name" value="LONG-CHAIN-ALCOHOL OXIDASE"/>
    <property type="match status" value="1"/>
</dbReference>
<dbReference type="InterPro" id="IPR007867">
    <property type="entry name" value="GMC_OxRtase_C"/>
</dbReference>
<evidence type="ECO:0000259" key="17">
    <source>
        <dbReference type="Pfam" id="PF05199"/>
    </source>
</evidence>
<name>A0A9P4PEH6_9PLEO</name>
<evidence type="ECO:0000256" key="5">
    <source>
        <dbReference type="ARBA" id="ARBA00013125"/>
    </source>
</evidence>
<dbReference type="Gene3D" id="3.50.50.60">
    <property type="entry name" value="FAD/NAD(P)-binding domain"/>
    <property type="match status" value="2"/>
</dbReference>
<dbReference type="GO" id="GO:0016020">
    <property type="term" value="C:membrane"/>
    <property type="evidence" value="ECO:0007669"/>
    <property type="project" value="UniProtKB-SubCell"/>
</dbReference>
<accession>A0A9P4PEH6</accession>
<dbReference type="InterPro" id="IPR012400">
    <property type="entry name" value="Long_Oxdase"/>
</dbReference>
<feature type="region of interest" description="Disordered" evidence="14">
    <location>
        <begin position="1"/>
        <end position="25"/>
    </location>
</feature>
<feature type="active site" description="Proton acceptor" evidence="13">
    <location>
        <position position="674"/>
    </location>
</feature>
<keyword evidence="9" id="KW-1133">Transmembrane helix</keyword>
<dbReference type="InterPro" id="IPR000172">
    <property type="entry name" value="GMC_OxRdtase_N"/>
</dbReference>
<keyword evidence="8" id="KW-0274">FAD</keyword>
<evidence type="ECO:0000256" key="2">
    <source>
        <dbReference type="ARBA" id="ARBA00003842"/>
    </source>
</evidence>
<feature type="domain" description="Glucose-methanol-choline oxidoreductase N-terminal" evidence="15">
    <location>
        <begin position="272"/>
        <end position="497"/>
    </location>
</feature>
<organism evidence="18 19">
    <name type="scientific">Karstenula rhodostoma CBS 690.94</name>
    <dbReference type="NCBI Taxonomy" id="1392251"/>
    <lineage>
        <taxon>Eukaryota</taxon>
        <taxon>Fungi</taxon>
        <taxon>Dikarya</taxon>
        <taxon>Ascomycota</taxon>
        <taxon>Pezizomycotina</taxon>
        <taxon>Dothideomycetes</taxon>
        <taxon>Pleosporomycetidae</taxon>
        <taxon>Pleosporales</taxon>
        <taxon>Massarineae</taxon>
        <taxon>Didymosphaeriaceae</taxon>
        <taxon>Karstenula</taxon>
    </lineage>
</organism>
<keyword evidence="11" id="KW-0472">Membrane</keyword>
<evidence type="ECO:0000256" key="6">
    <source>
        <dbReference type="ARBA" id="ARBA00022630"/>
    </source>
</evidence>
<evidence type="ECO:0000256" key="7">
    <source>
        <dbReference type="ARBA" id="ARBA00022692"/>
    </source>
</evidence>
<dbReference type="EC" id="1.1.3.20" evidence="5 12"/>
<dbReference type="InterPro" id="IPR036188">
    <property type="entry name" value="FAD/NAD-bd_sf"/>
</dbReference>
<dbReference type="OrthoDB" id="269227at2759"/>
<sequence>MSEPLPTTAVSPKASTLPPVPADDPLAPPQWKTLLAIAETIIPSIKPAATAEGSTGIVVTDNEYSATITKLRGLTPDPDGEEAAKALLDDNPALNPVFREELRRVIALHLPQSNQKDLSMVLNILNTRAGSLVLTGKVTPFSEQPVHVREAILQSWATARLPLLRQLVRSLGTLSKQTWLKTSETLPRFLGYPRVPVGMVPGKGFDYEFVQFPPGEEPEVIETDVVIVGSGCGGAVCAKNLSEAGRRVIVVEKAHHWSPEHYPMREQYGWNNLFMHGGGIQSDDSTVAVVAGQTFGGGGTVNWSASLQTQAYVRKEWADRGLPFFTSAEFQNSLDRVCQRMGVSTDYIEHSNANRILLEGARKLGYAAKAVPQNSGGKRHHCGHCTFGCGSCEKQGPVVSWLPDAARAGAMFVEGFHAEEIIFAKRGGRQVAKGVRGTWVSRDINGGVAGEPVTKRKVIIKAKRVIVSAGTMQSPLLLLRSGLKNHHIGRNLYLHPVIFLGGIHHEEIVPWDGDCLTSVVNEFENLDGKGHGVKIEATNMTPSAWLTFMGWKNGLDYKVNAARMRHMTGYFSLAREKYPGQVYPDPHDGRARVKYTTSNFDKAHLVEGIIALAKIQYVQGATEIFALIPGSDPFVRDPAIPTSEGVNDPKFQNWLGGIRTRGLARPDTLYVSAHQMGTSRMSAKEKEGVVDPTGQVWGTKGLYVADASVFPSASGVNPMITNMAISDWISRGIAKELTERPRL</sequence>
<evidence type="ECO:0000256" key="12">
    <source>
        <dbReference type="PIRNR" id="PIRNR028937"/>
    </source>
</evidence>
<reference evidence="18" key="1">
    <citation type="journal article" date="2020" name="Stud. Mycol.">
        <title>101 Dothideomycetes genomes: a test case for predicting lifestyles and emergence of pathogens.</title>
        <authorList>
            <person name="Haridas S."/>
            <person name="Albert R."/>
            <person name="Binder M."/>
            <person name="Bloem J."/>
            <person name="Labutti K."/>
            <person name="Salamov A."/>
            <person name="Andreopoulos B."/>
            <person name="Baker S."/>
            <person name="Barry K."/>
            <person name="Bills G."/>
            <person name="Bluhm B."/>
            <person name="Cannon C."/>
            <person name="Castanera R."/>
            <person name="Culley D."/>
            <person name="Daum C."/>
            <person name="Ezra D."/>
            <person name="Gonzalez J."/>
            <person name="Henrissat B."/>
            <person name="Kuo A."/>
            <person name="Liang C."/>
            <person name="Lipzen A."/>
            <person name="Lutzoni F."/>
            <person name="Magnuson J."/>
            <person name="Mondo S."/>
            <person name="Nolan M."/>
            <person name="Ohm R."/>
            <person name="Pangilinan J."/>
            <person name="Park H.-J."/>
            <person name="Ramirez L."/>
            <person name="Alfaro M."/>
            <person name="Sun H."/>
            <person name="Tritt A."/>
            <person name="Yoshinaga Y."/>
            <person name="Zwiers L.-H."/>
            <person name="Turgeon B."/>
            <person name="Goodwin S."/>
            <person name="Spatafora J."/>
            <person name="Crous P."/>
            <person name="Grigoriev I."/>
        </authorList>
    </citation>
    <scope>NUCLEOTIDE SEQUENCE</scope>
    <source>
        <strain evidence="18">CBS 690.94</strain>
    </source>
</reference>
<dbReference type="AlphaFoldDB" id="A0A9P4PEH6"/>
<evidence type="ECO:0000259" key="15">
    <source>
        <dbReference type="Pfam" id="PF00732"/>
    </source>
</evidence>
<comment type="caution">
    <text evidence="18">The sequence shown here is derived from an EMBL/GenBank/DDBJ whole genome shotgun (WGS) entry which is preliminary data.</text>
</comment>
<keyword evidence="6" id="KW-0285">Flavoprotein</keyword>
<evidence type="ECO:0000256" key="13">
    <source>
        <dbReference type="PIRSR" id="PIRSR028937-1"/>
    </source>
</evidence>
<feature type="domain" description="Glucose-methanol-choline oxidoreductase C-terminal" evidence="17">
    <location>
        <begin position="586"/>
        <end position="725"/>
    </location>
</feature>
<evidence type="ECO:0000259" key="16">
    <source>
        <dbReference type="Pfam" id="PF00890"/>
    </source>
</evidence>